<sequence>MGLTKSKHKRDAHSGNSNYGSKSKGAASQQVDEYEDVELMLLRKAIVNDPNTFILNNLMMCIQFFENYEEDIVQIKETLALSYESELNKMLPSQKHVLLPDVLQEHISHNIAFTSKRQTGDLIIEPLQPVRIFVVHDNIEITEQHYLSEYSSLNNGITYNMMVQPSEHPGEAKITNVLIGYVRLRRLDETPYAGNSTKEEDINPSSMADDDEIYDGDSESIYGRSNMTHQIRKRGLQTSSIFNVRSLPNLHDDETIYEDQISLSRKNIYGTRSNHDIKPESDCEHMSSTEERRCQGKETWSTQARKGSYQRYPRSSEVKSAGQKVRRPGSSSSSGYRSGACDSDSDWSYQTLPKPNVQATRNGTETATDATTKIYSNARIPTQCFKKMRITNDGKIYTLRQERKAQNNKQLRLMMADRQYDCDVFYTSSEVFMNYFVDLFVDQLAKPLGFKPEDLNRVEESVIYCDKVIDSHNPRLRRIESYEISPTIWLQWPEYAQEWLDRPRSTWPEYNDINKVKDFGCYVVPEDSLPRKRNLMPRELSWRHRVAKKNIHQEIEWQLTFPAAERYLECCMTRSQVQVYLIALMLHKTFLRPVLDTMYGLTTSHIRNKLFWLIEENDRPSKWPDNRTGECLVKLLNSLYRCISLNEPTLPDYFLRDKNVFNKVPPDYLLHSQKQLKRITENPVMYVFHAMENIKHSNKFFPRLNFTKLFNILTKPWMSVVNPALDMYRLSSSKLDESYREEIYNKSGGFWDKNRKKNSNYSAPITAGYKTLITPRKATDSIVEISERCAELEGLRLAALLDFFITHFIKMAECCHRYRAYQQKQVYLDQADRLSIILSEMTRYKDDAKAYRKKIYDLRMKPTMNSTTRSQNEPPETPKRNIQEPIFSGTLKDRFTRQFAEMMKLPKNEQSQSSHEDHTNKVTKTAVPEIRFTIEGDAQADAASVIISEDESSYTSRKPISKDQGDSGDSASGTVRKVVSLADNLNDTTYTCV</sequence>
<dbReference type="SMART" id="SM01265">
    <property type="entry name" value="Mab-21"/>
    <property type="match status" value="1"/>
</dbReference>
<dbReference type="Pfam" id="PF20266">
    <property type="entry name" value="Mab-21_C"/>
    <property type="match status" value="1"/>
</dbReference>
<dbReference type="EMBL" id="QBLH01000104">
    <property type="protein sequence ID" value="TGZ57937.1"/>
    <property type="molecule type" value="Genomic_DNA"/>
</dbReference>
<dbReference type="PANTHER" id="PTHR10656">
    <property type="entry name" value="CELL FATE DETERMINING PROTEIN MAB21-RELATED"/>
    <property type="match status" value="1"/>
</dbReference>
<proteinExistence type="predicted"/>
<accession>A0A4S2LCB0</accession>
<evidence type="ECO:0000313" key="3">
    <source>
        <dbReference type="EMBL" id="TGZ57937.1"/>
    </source>
</evidence>
<feature type="compositionally biased region" description="Polar residues" evidence="1">
    <location>
        <begin position="346"/>
        <end position="364"/>
    </location>
</feature>
<feature type="compositionally biased region" description="Basic residues" evidence="1">
    <location>
        <begin position="1"/>
        <end position="11"/>
    </location>
</feature>
<feature type="compositionally biased region" description="Low complexity" evidence="1">
    <location>
        <begin position="14"/>
        <end position="25"/>
    </location>
</feature>
<dbReference type="Proteomes" id="UP000310200">
    <property type="component" value="Unassembled WGS sequence"/>
</dbReference>
<protein>
    <recommendedName>
        <fullName evidence="2">Mab-21-like HhH/H2TH-like domain-containing protein</fullName>
    </recommendedName>
</protein>
<dbReference type="PANTHER" id="PTHR10656:SF69">
    <property type="entry name" value="MAB-21-LIKE HHH_H2TH-LIKE DOMAIN-CONTAINING PROTEIN"/>
    <property type="match status" value="1"/>
</dbReference>
<evidence type="ECO:0000256" key="1">
    <source>
        <dbReference type="SAM" id="MobiDB-lite"/>
    </source>
</evidence>
<reference evidence="3 4" key="1">
    <citation type="journal article" date="2019" name="Philos. Trans. R. Soc. Lond., B, Biol. Sci.">
        <title>Ant behaviour and brain gene expression of defending hosts depend on the ecological success of the intruding social parasite.</title>
        <authorList>
            <person name="Kaur R."/>
            <person name="Stoldt M."/>
            <person name="Jongepier E."/>
            <person name="Feldmeyer B."/>
            <person name="Menzel F."/>
            <person name="Bornberg-Bauer E."/>
            <person name="Foitzik S."/>
        </authorList>
    </citation>
    <scope>NUCLEOTIDE SEQUENCE [LARGE SCALE GENOMIC DNA]</scope>
    <source>
        <tissue evidence="3">Whole body</tissue>
    </source>
</reference>
<feature type="region of interest" description="Disordered" evidence="1">
    <location>
        <begin position="1"/>
        <end position="27"/>
    </location>
</feature>
<feature type="region of interest" description="Disordered" evidence="1">
    <location>
        <begin position="862"/>
        <end position="886"/>
    </location>
</feature>
<dbReference type="InterPro" id="IPR046906">
    <property type="entry name" value="Mab-21_HhH/H2TH-like"/>
</dbReference>
<keyword evidence="4" id="KW-1185">Reference proteome</keyword>
<evidence type="ECO:0000313" key="4">
    <source>
        <dbReference type="Proteomes" id="UP000310200"/>
    </source>
</evidence>
<feature type="domain" description="Mab-21-like HhH/H2TH-like" evidence="2">
    <location>
        <begin position="588"/>
        <end position="676"/>
    </location>
</feature>
<name>A0A4S2LCB0_9HYME</name>
<feature type="region of interest" description="Disordered" evidence="1">
    <location>
        <begin position="949"/>
        <end position="975"/>
    </location>
</feature>
<feature type="region of interest" description="Disordered" evidence="1">
    <location>
        <begin position="271"/>
        <end position="364"/>
    </location>
</feature>
<dbReference type="Gene3D" id="1.10.1410.40">
    <property type="match status" value="1"/>
</dbReference>
<dbReference type="STRING" id="300112.A0A4S2LCB0"/>
<feature type="compositionally biased region" description="Low complexity" evidence="1">
    <location>
        <begin position="328"/>
        <end position="339"/>
    </location>
</feature>
<dbReference type="AlphaFoldDB" id="A0A4S2LCB0"/>
<organism evidence="3 4">
    <name type="scientific">Temnothorax longispinosus</name>
    <dbReference type="NCBI Taxonomy" id="300112"/>
    <lineage>
        <taxon>Eukaryota</taxon>
        <taxon>Metazoa</taxon>
        <taxon>Ecdysozoa</taxon>
        <taxon>Arthropoda</taxon>
        <taxon>Hexapoda</taxon>
        <taxon>Insecta</taxon>
        <taxon>Pterygota</taxon>
        <taxon>Neoptera</taxon>
        <taxon>Endopterygota</taxon>
        <taxon>Hymenoptera</taxon>
        <taxon>Apocrita</taxon>
        <taxon>Aculeata</taxon>
        <taxon>Formicoidea</taxon>
        <taxon>Formicidae</taxon>
        <taxon>Myrmicinae</taxon>
        <taxon>Temnothorax</taxon>
    </lineage>
</organism>
<dbReference type="InterPro" id="IPR024810">
    <property type="entry name" value="MAB21L/cGLR"/>
</dbReference>
<comment type="caution">
    <text evidence="3">The sequence shown here is derived from an EMBL/GenBank/DDBJ whole genome shotgun (WGS) entry which is preliminary data.</text>
</comment>
<gene>
    <name evidence="3" type="ORF">DBV15_07571</name>
</gene>
<evidence type="ECO:0000259" key="2">
    <source>
        <dbReference type="Pfam" id="PF20266"/>
    </source>
</evidence>
<feature type="compositionally biased region" description="Polar residues" evidence="1">
    <location>
        <begin position="863"/>
        <end position="874"/>
    </location>
</feature>
<feature type="compositionally biased region" description="Basic and acidic residues" evidence="1">
    <location>
        <begin position="273"/>
        <end position="296"/>
    </location>
</feature>